<evidence type="ECO:0000313" key="3">
    <source>
        <dbReference type="Proteomes" id="UP001226020"/>
    </source>
</evidence>
<sequence length="95" mass="10636">MVGKLYNLTSKGFLKALSFIFASLLFGLILFNSTTFSQQFGGKIPYLAILVFYGMTILWIHGIGFEIKSKIWKIVFLPLTGYVIVLSAIVLILVK</sequence>
<dbReference type="Proteomes" id="UP001226020">
    <property type="component" value="Unassembled WGS sequence"/>
</dbReference>
<name>A0AAW8CLV2_9PAST</name>
<dbReference type="InterPro" id="IPR011846">
    <property type="entry name" value="Cyd_oper_YbgE"/>
</dbReference>
<feature type="transmembrane region" description="Helical" evidence="1">
    <location>
        <begin position="44"/>
        <end position="65"/>
    </location>
</feature>
<gene>
    <name evidence="2" type="primary">ybgE</name>
    <name evidence="2" type="ORF">QJU57_10055</name>
</gene>
<evidence type="ECO:0000313" key="2">
    <source>
        <dbReference type="EMBL" id="MDP8149409.1"/>
    </source>
</evidence>
<reference evidence="2 3" key="1">
    <citation type="journal article" date="2023" name="Front. Microbiol.">
        <title>Phylogeography and host specificity of Pasteurellaceae pathogenic to sea-farmed fish in the north-east Atlantic.</title>
        <authorList>
            <person name="Gulla S."/>
            <person name="Colquhoun D.J."/>
            <person name="Olsen A.B."/>
            <person name="Spilsberg B."/>
            <person name="Lagesen K."/>
            <person name="Aakesson C.P."/>
            <person name="Strom S."/>
            <person name="Manji F."/>
            <person name="Birkbeck T.H."/>
            <person name="Nilsen H.K."/>
        </authorList>
    </citation>
    <scope>NUCLEOTIDE SEQUENCE [LARGE SCALE GENOMIC DNA]</scope>
    <source>
        <strain evidence="2 3">NVIB3131</strain>
    </source>
</reference>
<dbReference type="Pfam" id="PF09600">
    <property type="entry name" value="Cyd_oper_YbgE"/>
    <property type="match status" value="1"/>
</dbReference>
<organism evidence="2 3">
    <name type="scientific">Phocoenobacter atlanticus subsp. atlanticus</name>
    <dbReference type="NCBI Taxonomy" id="3061285"/>
    <lineage>
        <taxon>Bacteria</taxon>
        <taxon>Pseudomonadati</taxon>
        <taxon>Pseudomonadota</taxon>
        <taxon>Gammaproteobacteria</taxon>
        <taxon>Pasteurellales</taxon>
        <taxon>Pasteurellaceae</taxon>
        <taxon>Phocoenobacter</taxon>
        <taxon>Phocoenobacter atlanticus</taxon>
    </lineage>
</organism>
<feature type="transmembrane region" description="Helical" evidence="1">
    <location>
        <begin position="71"/>
        <end position="94"/>
    </location>
</feature>
<accession>A0AAW8CLV2</accession>
<keyword evidence="1" id="KW-0812">Transmembrane</keyword>
<feature type="transmembrane region" description="Helical" evidence="1">
    <location>
        <begin position="12"/>
        <end position="32"/>
    </location>
</feature>
<dbReference type="EMBL" id="JASAXT010000028">
    <property type="protein sequence ID" value="MDP8149409.1"/>
    <property type="molecule type" value="Genomic_DNA"/>
</dbReference>
<dbReference type="NCBIfam" id="TIGR02112">
    <property type="entry name" value="cyd_oper_ybgE"/>
    <property type="match status" value="1"/>
</dbReference>
<keyword evidence="1" id="KW-1133">Transmembrane helix</keyword>
<comment type="caution">
    <text evidence="2">The sequence shown here is derived from an EMBL/GenBank/DDBJ whole genome shotgun (WGS) entry which is preliminary data.</text>
</comment>
<protein>
    <submittedName>
        <fullName evidence="2">Cyd operon protein YbgE</fullName>
    </submittedName>
</protein>
<evidence type="ECO:0000256" key="1">
    <source>
        <dbReference type="SAM" id="Phobius"/>
    </source>
</evidence>
<dbReference type="RefSeq" id="WP_306352364.1">
    <property type="nucleotide sequence ID" value="NZ_JASAWV010000030.1"/>
</dbReference>
<proteinExistence type="predicted"/>
<dbReference type="AlphaFoldDB" id="A0AAW8CLV2"/>
<keyword evidence="1" id="KW-0472">Membrane</keyword>
<keyword evidence="3" id="KW-1185">Reference proteome</keyword>